<dbReference type="InterPro" id="IPR022742">
    <property type="entry name" value="Hydrolase_4"/>
</dbReference>
<feature type="chain" id="PRO_5015534722" evidence="1">
    <location>
        <begin position="28"/>
        <end position="445"/>
    </location>
</feature>
<evidence type="ECO:0000259" key="2">
    <source>
        <dbReference type="Pfam" id="PF12146"/>
    </source>
</evidence>
<dbReference type="PANTHER" id="PTHR43265:SF1">
    <property type="entry name" value="ESTERASE ESTD"/>
    <property type="match status" value="1"/>
</dbReference>
<proteinExistence type="predicted"/>
<dbReference type="GO" id="GO:0052689">
    <property type="term" value="F:carboxylic ester hydrolase activity"/>
    <property type="evidence" value="ECO:0007669"/>
    <property type="project" value="TreeGrafter"/>
</dbReference>
<dbReference type="SUPFAM" id="SSF53474">
    <property type="entry name" value="alpha/beta-Hydrolases"/>
    <property type="match status" value="1"/>
</dbReference>
<reference evidence="4" key="1">
    <citation type="submission" date="2017-11" db="EMBL/GenBank/DDBJ databases">
        <title>The complete genome sequence of Sphingopyxis pomeranensis sp. nov. strain WS5A3p.</title>
        <authorList>
            <person name="Kaminski M.A."/>
        </authorList>
    </citation>
    <scope>NUCLEOTIDE SEQUENCE [LARGE SCALE GENOMIC DNA]</scope>
    <source>
        <strain evidence="4">WS5A3p</strain>
    </source>
</reference>
<dbReference type="EMBL" id="PHFW01000003">
    <property type="protein sequence ID" value="PQM26640.1"/>
    <property type="molecule type" value="Genomic_DNA"/>
</dbReference>
<dbReference type="OrthoDB" id="1412847at2"/>
<keyword evidence="4" id="KW-1185">Reference proteome</keyword>
<organism evidence="3 4">
    <name type="scientific">Sphingopyxis lindanitolerans</name>
    <dbReference type="NCBI Taxonomy" id="2054227"/>
    <lineage>
        <taxon>Bacteria</taxon>
        <taxon>Pseudomonadati</taxon>
        <taxon>Pseudomonadota</taxon>
        <taxon>Alphaproteobacteria</taxon>
        <taxon>Sphingomonadales</taxon>
        <taxon>Sphingomonadaceae</taxon>
        <taxon>Sphingopyxis</taxon>
    </lineage>
</organism>
<dbReference type="RefSeq" id="WP_106000012.1">
    <property type="nucleotide sequence ID" value="NZ_CM009578.1"/>
</dbReference>
<feature type="signal peptide" evidence="1">
    <location>
        <begin position="1"/>
        <end position="27"/>
    </location>
</feature>
<dbReference type="AlphaFoldDB" id="A0A2S8B2S0"/>
<evidence type="ECO:0000313" key="3">
    <source>
        <dbReference type="EMBL" id="PQM26640.1"/>
    </source>
</evidence>
<dbReference type="PANTHER" id="PTHR43265">
    <property type="entry name" value="ESTERASE ESTD"/>
    <property type="match status" value="1"/>
</dbReference>
<keyword evidence="3" id="KW-0378">Hydrolase</keyword>
<dbReference type="Proteomes" id="UP000238954">
    <property type="component" value="Chromosome"/>
</dbReference>
<dbReference type="InterPro" id="IPR053145">
    <property type="entry name" value="AB_hydrolase_Est10"/>
</dbReference>
<dbReference type="InterPro" id="IPR029058">
    <property type="entry name" value="AB_hydrolase_fold"/>
</dbReference>
<evidence type="ECO:0000256" key="1">
    <source>
        <dbReference type="SAM" id="SignalP"/>
    </source>
</evidence>
<keyword evidence="1" id="KW-0732">Signal</keyword>
<comment type="caution">
    <text evidence="3">The sequence shown here is derived from an EMBL/GenBank/DDBJ whole genome shotgun (WGS) entry which is preliminary data.</text>
</comment>
<name>A0A2S8B2S0_9SPHN</name>
<accession>A0A2S8B2S0</accession>
<dbReference type="Gene3D" id="3.40.50.1820">
    <property type="entry name" value="alpha/beta hydrolase"/>
    <property type="match status" value="1"/>
</dbReference>
<dbReference type="Pfam" id="PF12146">
    <property type="entry name" value="Hydrolase_4"/>
    <property type="match status" value="1"/>
</dbReference>
<feature type="domain" description="Serine aminopeptidase S33" evidence="2">
    <location>
        <begin position="140"/>
        <end position="235"/>
    </location>
</feature>
<sequence>MPNLPIRALRLLAAAFAFGAMTSPAAATDAKDCAPAAYRLPDGGVIDLAPSDPGTLRWRGLDGATGKLVAAGGDWISQFGWTGRPDGIHVRLDDCAAGRITFDGKIARRIALDVQDTAFTSHDTRLVGRLVLPPGKGPVPVVILLHGAEFDSARDTNSLQRLLPAAGIGAFVYDKRGTGASGDAYTQDYSLLADDAAAALAEARRLAGTRGGRFGFQGPSQGGWVAPLAATRTDIDFVIISFGLAVSVVDEDREAIAFQMGLKGYGPQVIAKAQEIGDAATRVFESGMTDGIAELDAVRARYRGEPWYKDVYGNYTHIILGMSAEDIRTKGAQFRFHTPFRYDPMPTLRAVTAPQLWALGGMDIDAPSAETARRLKTLIAAGQPITLALFPKAEHGMTEFEEAPDGTRLSTRYTPGYFRLLIDFAKGGALAGHYGDAVMTRPTGD</sequence>
<protein>
    <submittedName>
        <fullName evidence="3">Alpha/beta hydrolase</fullName>
    </submittedName>
</protein>
<evidence type="ECO:0000313" key="4">
    <source>
        <dbReference type="Proteomes" id="UP000238954"/>
    </source>
</evidence>
<gene>
    <name evidence="3" type="ORF">CVO77_16660</name>
</gene>